<name>A0ABU7IZM1_9FLAO</name>
<organism evidence="1 2">
    <name type="scientific">Maribacter cobaltidurans</name>
    <dbReference type="NCBI Taxonomy" id="1178778"/>
    <lineage>
        <taxon>Bacteria</taxon>
        <taxon>Pseudomonadati</taxon>
        <taxon>Bacteroidota</taxon>
        <taxon>Flavobacteriia</taxon>
        <taxon>Flavobacteriales</taxon>
        <taxon>Flavobacteriaceae</taxon>
        <taxon>Maribacter</taxon>
    </lineage>
</organism>
<reference evidence="1 2" key="1">
    <citation type="submission" date="2024-01" db="EMBL/GenBank/DDBJ databases">
        <title>Maribacter spp. originated from different algae showed divergent polysaccharides utilization ability.</title>
        <authorList>
            <person name="Wang H."/>
            <person name="Wu Y."/>
        </authorList>
    </citation>
    <scope>NUCLEOTIDE SEQUENCE [LARGE SCALE GENOMIC DNA]</scope>
    <source>
        <strain evidence="1 2">PR1</strain>
    </source>
</reference>
<dbReference type="RefSeq" id="WP_272653011.1">
    <property type="nucleotide sequence ID" value="NZ_JAZDDG010000012.1"/>
</dbReference>
<evidence type="ECO:0000313" key="2">
    <source>
        <dbReference type="Proteomes" id="UP001356308"/>
    </source>
</evidence>
<gene>
    <name evidence="1" type="ORF">V1I91_19945</name>
</gene>
<accession>A0ABU7IZM1</accession>
<sequence length="178" mass="20790">MNDKFQYRLTKSQKNEIAQNLINILQKDAKINDQTRIFISNWILTTSEEKRKAFFDVWDIVLKNYLPSKRPILFRSCQRVSKKNKIASFTGRLECAKRFSGGKGTLIICDTKETLKFEEEFYKAGSYAHTFYPLFSVLIKAKNSGGSGFSERILSDYIGENEYIMKIDIENMHSLKWE</sequence>
<protein>
    <submittedName>
        <fullName evidence="1">Uncharacterized protein</fullName>
    </submittedName>
</protein>
<dbReference type="EMBL" id="JAZDDG010000012">
    <property type="protein sequence ID" value="MEE1978360.1"/>
    <property type="molecule type" value="Genomic_DNA"/>
</dbReference>
<comment type="caution">
    <text evidence="1">The sequence shown here is derived from an EMBL/GenBank/DDBJ whole genome shotgun (WGS) entry which is preliminary data.</text>
</comment>
<dbReference type="Proteomes" id="UP001356308">
    <property type="component" value="Unassembled WGS sequence"/>
</dbReference>
<keyword evidence="2" id="KW-1185">Reference proteome</keyword>
<proteinExistence type="predicted"/>
<evidence type="ECO:0000313" key="1">
    <source>
        <dbReference type="EMBL" id="MEE1978360.1"/>
    </source>
</evidence>